<gene>
    <name evidence="8" type="ORF">Ctob_014968</name>
</gene>
<dbReference type="PROSITE" id="PS00018">
    <property type="entry name" value="EF_HAND_1"/>
    <property type="match status" value="2"/>
</dbReference>
<evidence type="ECO:0000313" key="8">
    <source>
        <dbReference type="EMBL" id="KOO35418.1"/>
    </source>
</evidence>
<evidence type="ECO:0000256" key="6">
    <source>
        <dbReference type="SAM" id="MobiDB-lite"/>
    </source>
</evidence>
<dbReference type="InterPro" id="IPR011992">
    <property type="entry name" value="EF-hand-dom_pair"/>
</dbReference>
<feature type="domain" description="EF-hand" evidence="7">
    <location>
        <begin position="417"/>
        <end position="452"/>
    </location>
</feature>
<sequence length="493" mass="54368">MYEKMSPEEQAAYAGMSDEQRKAFESMSDEEKAALLATMAGMSKAEMAAFANMTDAERAAYQAMSPDERKKMMRQMGVVGETLGAAAIAALPAEQKALYQSMSEAEKAVFAAMSAEERAAFAAMSPEERAKLMRQQGVVGPPLSAAALAALPDDQKRLYENMSDAERAAFASMSEEERMRYASMTAEQRAAYMRDTMGVEDLPGLVKLTPEQRALYQNMSPAERAAYEAMTAEQRAAYDKMSPADRAAYASMSEAQRKAFVANRKGGGKGGATGGQSGGGRGGKAWSAQKEEEDAAAKAAALLDNLDFSKIRAALPAGDDEESAYKRKAMFAQWDLNGNGALGCNEVATALRKLMDGVITDFMQSKNYGWANSWQHVLRKAFSHAKAANSEWLPAAKKRHDDFVEMDEFQLLLGYLLRYFELYVAFARMDTNRDQRVDRVEFQAALPRLAQWGISLSEDEAEDEWLALTGGRAKHVLFNQFINWALERNLMYS</sequence>
<proteinExistence type="inferred from homology"/>
<dbReference type="InterPro" id="IPR003299">
    <property type="entry name" value="Calflagin-bd"/>
</dbReference>
<keyword evidence="9" id="KW-1185">Reference proteome</keyword>
<evidence type="ECO:0000256" key="1">
    <source>
        <dbReference type="ARBA" id="ARBA00002387"/>
    </source>
</evidence>
<name>A0A0M0KAH9_9EUKA</name>
<dbReference type="InterPro" id="IPR002048">
    <property type="entry name" value="EF_hand_dom"/>
</dbReference>
<dbReference type="Pfam" id="PF22592">
    <property type="entry name" value="FCaBP_EF-hand"/>
    <property type="match status" value="1"/>
</dbReference>
<keyword evidence="4" id="KW-0677">Repeat</keyword>
<evidence type="ECO:0000256" key="2">
    <source>
        <dbReference type="ARBA" id="ARBA00005727"/>
    </source>
</evidence>
<dbReference type="PRINTS" id="PR01362">
    <property type="entry name" value="CALFLAGIN"/>
</dbReference>
<dbReference type="InterPro" id="IPR018247">
    <property type="entry name" value="EF_Hand_1_Ca_BS"/>
</dbReference>
<keyword evidence="3" id="KW-0479">Metal-binding</keyword>
<dbReference type="PROSITE" id="PS50222">
    <property type="entry name" value="EF_HAND_2"/>
    <property type="match status" value="2"/>
</dbReference>
<feature type="compositionally biased region" description="Gly residues" evidence="6">
    <location>
        <begin position="268"/>
        <end position="283"/>
    </location>
</feature>
<organism evidence="8 9">
    <name type="scientific">Chrysochromulina tobinii</name>
    <dbReference type="NCBI Taxonomy" id="1460289"/>
    <lineage>
        <taxon>Eukaryota</taxon>
        <taxon>Haptista</taxon>
        <taxon>Haptophyta</taxon>
        <taxon>Prymnesiophyceae</taxon>
        <taxon>Prymnesiales</taxon>
        <taxon>Chrysochromulinaceae</taxon>
        <taxon>Chrysochromulina</taxon>
    </lineage>
</organism>
<dbReference type="InterPro" id="IPR054322">
    <property type="entry name" value="FCABP_EF-hand"/>
</dbReference>
<feature type="domain" description="EF-hand" evidence="7">
    <location>
        <begin position="328"/>
        <end position="357"/>
    </location>
</feature>
<feature type="region of interest" description="Disordered" evidence="6">
    <location>
        <begin position="264"/>
        <end position="289"/>
    </location>
</feature>
<dbReference type="SUPFAM" id="SSF47473">
    <property type="entry name" value="EF-hand"/>
    <property type="match status" value="1"/>
</dbReference>
<comment type="function">
    <text evidence="1">May contribute to the rapid motility of the trypanosomes, playing a role either in flagellar structure or in calcium metabolism. Could alternate between a GDP-bound inactive form to a calcium/GTP-bound active form.</text>
</comment>
<evidence type="ECO:0000256" key="4">
    <source>
        <dbReference type="ARBA" id="ARBA00022737"/>
    </source>
</evidence>
<accession>A0A0M0KAH9</accession>
<feature type="region of interest" description="Disordered" evidence="6">
    <location>
        <begin position="1"/>
        <end position="27"/>
    </location>
</feature>
<dbReference type="OrthoDB" id="270165at2759"/>
<comment type="similarity">
    <text evidence="2">Belongs to the calflagin family.</text>
</comment>
<evidence type="ECO:0000256" key="3">
    <source>
        <dbReference type="ARBA" id="ARBA00022723"/>
    </source>
</evidence>
<protein>
    <submittedName>
        <fullName evidence="8">Flagellar calcium-binding protein</fullName>
    </submittedName>
</protein>
<dbReference type="SMART" id="SM00054">
    <property type="entry name" value="EFh"/>
    <property type="match status" value="2"/>
</dbReference>
<dbReference type="GO" id="GO:0005509">
    <property type="term" value="F:calcium ion binding"/>
    <property type="evidence" value="ECO:0007669"/>
    <property type="project" value="InterPro"/>
</dbReference>
<evidence type="ECO:0000259" key="7">
    <source>
        <dbReference type="PROSITE" id="PS50222"/>
    </source>
</evidence>
<keyword evidence="8" id="KW-0969">Cilium</keyword>
<comment type="caution">
    <text evidence="8">The sequence shown here is derived from an EMBL/GenBank/DDBJ whole genome shotgun (WGS) entry which is preliminary data.</text>
</comment>
<keyword evidence="8" id="KW-0282">Flagellum</keyword>
<dbReference type="AlphaFoldDB" id="A0A0M0KAH9"/>
<reference evidence="9" key="1">
    <citation type="journal article" date="2015" name="PLoS Genet.">
        <title>Genome Sequence and Transcriptome Analyses of Chrysochromulina tobin: Metabolic Tools for Enhanced Algal Fitness in the Prominent Order Prymnesiales (Haptophyceae).</title>
        <authorList>
            <person name="Hovde B.T."/>
            <person name="Deodato C.R."/>
            <person name="Hunsperger H.M."/>
            <person name="Ryken S.A."/>
            <person name="Yost W."/>
            <person name="Jha R.K."/>
            <person name="Patterson J."/>
            <person name="Monnat R.J. Jr."/>
            <person name="Barlow S.B."/>
            <person name="Starkenburg S.R."/>
            <person name="Cattolico R.A."/>
        </authorList>
    </citation>
    <scope>NUCLEOTIDE SEQUENCE</scope>
    <source>
        <strain evidence="9">CCMP291</strain>
    </source>
</reference>
<evidence type="ECO:0000256" key="5">
    <source>
        <dbReference type="ARBA" id="ARBA00022837"/>
    </source>
</evidence>
<dbReference type="Gene3D" id="1.10.238.10">
    <property type="entry name" value="EF-hand"/>
    <property type="match status" value="1"/>
</dbReference>
<keyword evidence="5" id="KW-0106">Calcium</keyword>
<dbReference type="EMBL" id="JWZX01000879">
    <property type="protein sequence ID" value="KOO35418.1"/>
    <property type="molecule type" value="Genomic_DNA"/>
</dbReference>
<dbReference type="Proteomes" id="UP000037460">
    <property type="component" value="Unassembled WGS sequence"/>
</dbReference>
<evidence type="ECO:0000313" key="9">
    <source>
        <dbReference type="Proteomes" id="UP000037460"/>
    </source>
</evidence>
<keyword evidence="8" id="KW-0966">Cell projection</keyword>
<feature type="compositionally biased region" description="Basic and acidic residues" evidence="6">
    <location>
        <begin position="18"/>
        <end position="27"/>
    </location>
</feature>